<organism evidence="1 2">
    <name type="scientific">Orchesella dallaii</name>
    <dbReference type="NCBI Taxonomy" id="48710"/>
    <lineage>
        <taxon>Eukaryota</taxon>
        <taxon>Metazoa</taxon>
        <taxon>Ecdysozoa</taxon>
        <taxon>Arthropoda</taxon>
        <taxon>Hexapoda</taxon>
        <taxon>Collembola</taxon>
        <taxon>Entomobryomorpha</taxon>
        <taxon>Entomobryoidea</taxon>
        <taxon>Orchesellidae</taxon>
        <taxon>Orchesellinae</taxon>
        <taxon>Orchesella</taxon>
    </lineage>
</organism>
<keyword evidence="2" id="KW-1185">Reference proteome</keyword>
<protein>
    <submittedName>
        <fullName evidence="1">Uncharacterized protein</fullName>
    </submittedName>
</protein>
<dbReference type="Proteomes" id="UP001642540">
    <property type="component" value="Unassembled WGS sequence"/>
</dbReference>
<dbReference type="EMBL" id="CAXLJM020000012">
    <property type="protein sequence ID" value="CAL8077272.1"/>
    <property type="molecule type" value="Genomic_DNA"/>
</dbReference>
<comment type="caution">
    <text evidence="1">The sequence shown here is derived from an EMBL/GenBank/DDBJ whole genome shotgun (WGS) entry which is preliminary data.</text>
</comment>
<evidence type="ECO:0000313" key="2">
    <source>
        <dbReference type="Proteomes" id="UP001642540"/>
    </source>
</evidence>
<evidence type="ECO:0000313" key="1">
    <source>
        <dbReference type="EMBL" id="CAL8077272.1"/>
    </source>
</evidence>
<gene>
    <name evidence="1" type="ORF">ODALV1_LOCUS3760</name>
</gene>
<accession>A0ABP1PU07</accession>
<proteinExistence type="predicted"/>
<sequence>MSFYHYVSSNDCLKYFPKNTAANFKIKTPFKLNGADYNVAVMQVYFKDTRPLFLNPDDYSFKLTYDGRSEFANIPIRKYFSINDLVVCMNEQLREYTEKISLQFDNLENRVCIRTLSSSLILSAVLSTVLGMRTCVFEDTVAYSSFPASLDNIDNDILITTDFSKPQSIGSNQVPFIDIKSPSDEIFTKGQQKCDCLQNILENVTVQNLEDLDCPPIVYHKEGLLRVYVSYVFTNTV</sequence>
<reference evidence="1 2" key="1">
    <citation type="submission" date="2024-08" db="EMBL/GenBank/DDBJ databases">
        <authorList>
            <person name="Cucini C."/>
            <person name="Frati F."/>
        </authorList>
    </citation>
    <scope>NUCLEOTIDE SEQUENCE [LARGE SCALE GENOMIC DNA]</scope>
</reference>
<name>A0ABP1PU07_9HEXA</name>